<organism evidence="2 3">
    <name type="scientific">Alcanivorax quisquiliarum</name>
    <dbReference type="NCBI Taxonomy" id="2933565"/>
    <lineage>
        <taxon>Bacteria</taxon>
        <taxon>Pseudomonadati</taxon>
        <taxon>Pseudomonadota</taxon>
        <taxon>Gammaproteobacteria</taxon>
        <taxon>Oceanospirillales</taxon>
        <taxon>Alcanivoracaceae</taxon>
        <taxon>Alcanivorax</taxon>
    </lineage>
</organism>
<dbReference type="PANTHER" id="PTHR42834:SF1">
    <property type="entry name" value="ENDONUCLEASE_EXONUCLEASE_PHOSPHATASE FAMILY PROTEIN (AFU_ORTHOLOGUE AFUA_3G09210)"/>
    <property type="match status" value="1"/>
</dbReference>
<gene>
    <name evidence="2" type="ORF">MU846_00250</name>
</gene>
<protein>
    <submittedName>
        <fullName evidence="2">ExeM/NucH family extracellular endonuclease</fullName>
    </submittedName>
</protein>
<dbReference type="RefSeq" id="WP_246947059.1">
    <property type="nucleotide sequence ID" value="NZ_JALKII010000001.1"/>
</dbReference>
<dbReference type="CDD" id="cd04486">
    <property type="entry name" value="YhcR_OBF_like"/>
    <property type="match status" value="1"/>
</dbReference>
<name>A0ABT0E2U8_9GAMM</name>
<comment type="caution">
    <text evidence="2">The sequence shown here is derived from an EMBL/GenBank/DDBJ whole genome shotgun (WGS) entry which is preliminary data.</text>
</comment>
<dbReference type="Proteomes" id="UP001165524">
    <property type="component" value="Unassembled WGS sequence"/>
</dbReference>
<dbReference type="InterPro" id="IPR036691">
    <property type="entry name" value="Endo/exonu/phosph_ase_sf"/>
</dbReference>
<dbReference type="CDD" id="cd10283">
    <property type="entry name" value="MnuA_DNase1-like"/>
    <property type="match status" value="1"/>
</dbReference>
<dbReference type="Gene3D" id="3.60.10.10">
    <property type="entry name" value="Endonuclease/exonuclease/phosphatase"/>
    <property type="match status" value="1"/>
</dbReference>
<dbReference type="PANTHER" id="PTHR42834">
    <property type="entry name" value="ENDONUCLEASE/EXONUCLEASE/PHOSPHATASE FAMILY PROTEIN (AFU_ORTHOLOGUE AFUA_3G09210)"/>
    <property type="match status" value="1"/>
</dbReference>
<dbReference type="InterPro" id="IPR047971">
    <property type="entry name" value="ExeM-like"/>
</dbReference>
<sequence>MDMPFVADVADVTGRLLTALACQMMERGECGEREWPVRVAGTDYRLPDYRLPDYRVRATQASPVALRGQRRPGAPQCGAGATAISVIQGRSDTSPMVGKALEVEAVVSAVFPGLNGFFLLEDEADQDDDPLTSEGLFVYLREAAVAPGQRVRVRGKVTEYHGQTQISAAAIRQCAAALEAEPLAALPLRLPLENLEALEGMLVQVPEGLTVLDVSEWGRYGSVLLGTGRHMAPTQLAPPGKAADALHADAARQQIVLDDGSTAVNPSSIAYLAGGLSPGAAVRAGDRVAGFTAVLGFGFDAWRLHPVEPVRFQAHNLRPEPPPRHAEANLRVAAFNVMNFFNGDGRGGGFPTARGARSAAELKRQKAQLVAALQQLDADIVALAEVENDGYGEHSALTELAAALGAQWRFVNPGIARLGGDEIAVGLLYRSNVVAPVGKTAWLAEGTFKRLNRVPLAQGFRLREQGGVIVVVANHFKSKGCRGATGANADHGQGCWNPVREAAAAELVRWLAQDPTGLGESATLIAGDLNSYARESPVQRLQQAGYRDLLARFQGEQAYTYVYAGRAGYLDYLLATEALAAQVLTAATWPINADEPRALGYGYISQAASQVWLPAGSAVFRSSDHDPVYADFHLRDVP</sequence>
<accession>A0ABT0E2U8</accession>
<evidence type="ECO:0000259" key="1">
    <source>
        <dbReference type="Pfam" id="PF03372"/>
    </source>
</evidence>
<evidence type="ECO:0000313" key="3">
    <source>
        <dbReference type="Proteomes" id="UP001165524"/>
    </source>
</evidence>
<keyword evidence="3" id="KW-1185">Reference proteome</keyword>
<reference evidence="2" key="1">
    <citation type="submission" date="2022-04" db="EMBL/GenBank/DDBJ databases">
        <title>Alcanivorax sp. CY1518 draft genome sequence.</title>
        <authorList>
            <person name="Zhao G."/>
            <person name="An M."/>
        </authorList>
    </citation>
    <scope>NUCLEOTIDE SEQUENCE</scope>
    <source>
        <strain evidence="2">CY1518</strain>
    </source>
</reference>
<keyword evidence="2" id="KW-0255">Endonuclease</keyword>
<dbReference type="InterPro" id="IPR005135">
    <property type="entry name" value="Endo/exonuclease/phosphatase"/>
</dbReference>
<dbReference type="GO" id="GO:0004519">
    <property type="term" value="F:endonuclease activity"/>
    <property type="evidence" value="ECO:0007669"/>
    <property type="project" value="UniProtKB-KW"/>
</dbReference>
<feature type="domain" description="Endonuclease/exonuclease/phosphatase" evidence="1">
    <location>
        <begin position="340"/>
        <end position="625"/>
    </location>
</feature>
<dbReference type="NCBIfam" id="NF033681">
    <property type="entry name" value="ExeM_NucH_DNase"/>
    <property type="match status" value="1"/>
</dbReference>
<keyword evidence="2" id="KW-0378">Hydrolase</keyword>
<dbReference type="Pfam" id="PF03372">
    <property type="entry name" value="Exo_endo_phos"/>
    <property type="match status" value="1"/>
</dbReference>
<evidence type="ECO:0000313" key="2">
    <source>
        <dbReference type="EMBL" id="MCK0536138.1"/>
    </source>
</evidence>
<proteinExistence type="predicted"/>
<dbReference type="EMBL" id="JALKII010000001">
    <property type="protein sequence ID" value="MCK0536138.1"/>
    <property type="molecule type" value="Genomic_DNA"/>
</dbReference>
<keyword evidence="2" id="KW-0540">Nuclease</keyword>
<dbReference type="SUPFAM" id="SSF56219">
    <property type="entry name" value="DNase I-like"/>
    <property type="match status" value="1"/>
</dbReference>